<dbReference type="PANTHER" id="PTHR15137">
    <property type="entry name" value="TRANSCRIPTION INITIATION FACTOR TFIID"/>
    <property type="match status" value="1"/>
</dbReference>
<evidence type="ECO:0000256" key="2">
    <source>
        <dbReference type="ARBA" id="ARBA00010937"/>
    </source>
</evidence>
<feature type="domain" description="Bromo" evidence="12">
    <location>
        <begin position="1856"/>
        <end position="1926"/>
    </location>
</feature>
<evidence type="ECO:0000256" key="3">
    <source>
        <dbReference type="ARBA" id="ARBA00017363"/>
    </source>
</evidence>
<dbReference type="PROSITE" id="PS00633">
    <property type="entry name" value="BROMODOMAIN_1"/>
    <property type="match status" value="3"/>
</dbReference>
<evidence type="ECO:0000256" key="11">
    <source>
        <dbReference type="SAM" id="MobiDB-lite"/>
    </source>
</evidence>
<feature type="compositionally biased region" description="Polar residues" evidence="11">
    <location>
        <begin position="2142"/>
        <end position="2153"/>
    </location>
</feature>
<dbReference type="OrthoDB" id="308861at2759"/>
<feature type="compositionally biased region" description="Low complexity" evidence="11">
    <location>
        <begin position="1477"/>
        <end position="1511"/>
    </location>
</feature>
<feature type="compositionally biased region" description="Low complexity" evidence="11">
    <location>
        <begin position="1951"/>
        <end position="2030"/>
    </location>
</feature>
<dbReference type="Gene3D" id="1.10.390.10">
    <property type="entry name" value="Neutral Protease Domain 2"/>
    <property type="match status" value="1"/>
</dbReference>
<feature type="domain" description="Bromo" evidence="12">
    <location>
        <begin position="2047"/>
        <end position="2119"/>
    </location>
</feature>
<dbReference type="PANTHER" id="PTHR15137:SF9">
    <property type="entry name" value="TRANSCRIPTION INITIATION FACTOR TFIID SUBUNIT 2"/>
    <property type="match status" value="1"/>
</dbReference>
<feature type="compositionally biased region" description="Low complexity" evidence="11">
    <location>
        <begin position="1225"/>
        <end position="1258"/>
    </location>
</feature>
<dbReference type="Gene3D" id="2.60.40.1730">
    <property type="entry name" value="tricorn interacting facor f3 domain"/>
    <property type="match status" value="1"/>
</dbReference>
<dbReference type="CDD" id="cd09839">
    <property type="entry name" value="M1_like_TAF2"/>
    <property type="match status" value="1"/>
</dbReference>
<feature type="region of interest" description="Disordered" evidence="11">
    <location>
        <begin position="1638"/>
        <end position="1729"/>
    </location>
</feature>
<keyword evidence="6" id="KW-0804">Transcription</keyword>
<dbReference type="InterPro" id="IPR042097">
    <property type="entry name" value="Aminopeptidase_N-like_N_sf"/>
</dbReference>
<dbReference type="InterPro" id="IPR057345">
    <property type="entry name" value="Ig-like_TAF2"/>
</dbReference>
<protein>
    <recommendedName>
        <fullName evidence="3">Transcription initiation factor TFIID subunit 2</fullName>
    </recommendedName>
    <alternativeName>
        <fullName evidence="9">TBP-associated factor 2</fullName>
    </alternativeName>
</protein>
<keyword evidence="5 10" id="KW-0103">Bromodomain</keyword>
<feature type="compositionally biased region" description="Acidic residues" evidence="11">
    <location>
        <begin position="2359"/>
        <end position="2370"/>
    </location>
</feature>
<dbReference type="InterPro" id="IPR037813">
    <property type="entry name" value="TAF2"/>
</dbReference>
<evidence type="ECO:0000256" key="8">
    <source>
        <dbReference type="ARBA" id="ARBA00025346"/>
    </source>
</evidence>
<dbReference type="SUPFAM" id="SSF63737">
    <property type="entry name" value="Leukotriene A4 hydrolase N-terminal domain"/>
    <property type="match status" value="1"/>
</dbReference>
<dbReference type="GO" id="GO:0005669">
    <property type="term" value="C:transcription factor TFIID complex"/>
    <property type="evidence" value="ECO:0007669"/>
    <property type="project" value="InterPro"/>
</dbReference>
<sequence length="2385" mass="267151">MQYVYSNNSLYTTTDNISNYSTTIEILRVKVNGDPAEYSYSDPVSELTLGENTTVAHHHVYKSRYLNALREADEGELLVRIPEGCIQQISEADARMISSDMYSISGKCWIVNVVIDCINLMTDLPDDTPLQNTATASQTTPSFAPVVIRIDYELENPRNGLIFVDPDEVVAPYRYHHLYTINQPLPGATRAWLPCMDRIHDRCTWDMEFIVPNKLGALSGDYDGSGNGDMGDDEYPTVVVCSGEVVEQVAHPTDPTKKIVHYNLSAPTAAPFIGFAVGPFQMLKFTPAQFQEEVLTGTDLDESQQQSLMAEINMMSNIYAFGLPGREEELAVSCGFLMHAMHFYPQEYGSYPFHDYKLVFVEDVWCETSSSASLAICSSRLLHSGDIIDQTYQTRRVLSLALARQWFGIHIVQKSWADAWLIYGLANLMGALFIKRHLGNSEFRLRMKRDMELCCELDVNRPPLYNPALPSPLDADDLEFIELKAPLVLYMLDKRICKLGATLGMSRVIPKIRVSAISGELVQNALSTHFFLRLCRKVSGFDTKTFADQWIYRSGCPKFTFSFHFNRKKMVVEFYMRQENTNHQLLGNKNRVKSPNDIHVEGGTIDYQDMIAPLFTGNLTVRIHEADGTPYEHILDIQSNKHKFEVQFNTKYKRIRRNTKRFLAKQAAAAAAVAEEDAADKEDGEGGTTNVLGIIPALGLGMPVFEDPKQRQSWKVVEWGQDEEDTSGAASAMFDWIRLDADFEWLCTIDFQQPDYMWAGELTKDRDVVAQYEAIMALRNMPSLPTATSLLRALIDPKCFYKIRMEAAYALAKCGGEDMKWVGLHQLCKMFQSRYCFPQQDSPMDIDDDVPVTQMIPRPNNFSNFSDYFVQKGMVIAFSQVRDNHGRTPVQVRQLLLDLLKYNDNIGNEYSDSYYIATLISALGDAFIPAKENMADMDVDMMPVETIQDEQLLAAAVSEIERFRTLDCVIPTYHNIVTISCIKTLTKMMLNGVLEPDYKLFMQYTRYGNFVGIRLCAFDSLFVLCGLSDNKLTEYLLNVIKNDPCVDVSHYVARAMLTWLGPAMRLKSEMPHNRFVEEFAEEEGRAVILDDKRHSKSKEPAEQIYIENLRKQFESNVELQDTIWKMLNTDENAMLDHSVRKHLLQFCEYMYKPADVGIKVTIRMPSLVQDIPEELSEPPTPSPPISKPTKIHKPKTPTTPKEKENGVRPEKKPALSTAVSKADRPTIASPALSSPSSPATSSPGIATSSVTTTVGTPTTPAPPPPKSQPAIVPTDEPTQTAATQQAVGPSADKAPGLNIPKITTKRPEGMSSTDFKMCKRVLSKIMRHRSALPFLQSVDEKLDGAPNYYTIIKRPMDLGTVRSKLETGVYKTFKELEDDIRLMLSNCFAYNGPGTPVYIEGQSLETALEKEIATARAKLQEKMRMEKEKAAAAATTQQQSKASPAPPKAEASVVPSSPSRVSNIPAKTQPTPAAQVPSSISPITSPSQPRPESLVSNVSPVQASSSPQVPATVSPQMLEKKPERPKSEREKCAMVLAKTMENKHAFEFLRPVDPIKQGIPNYFNVIKKPIDLGTIKSKLKTNQYANAEQFDDDVRLMFRNCFAYNKPNTIVHNEGKHLEQVYNQEWINCFGALRKQTIESPKPHTPSSMDKNATVPTSTGGNNGLSSSQPAKTTPKPAATTPTKPATETKPSTKKITKPASSPAATTVTTNGTTTTSPKPRAAFQERMDDNNMRICDRIIKKLWSMPSASAFYEPVDAEALNIPQYYQVIKRPMDLSSVRRNLEGEEFSTIWEFERDIRQIFWNCYHFNDMASWIGQQAQELEAVFNQEWRREYGDPNMLQGEEFQLVRKVVTKLRQHEAALFFNEPVDFDIFPDYPKVIKTPMDLRTISEKLESGKYTSLEQAESDIRLVFSNCFTYNGPHTVAYEQGKKLEKYYNSNIGKELRQRVKNASGARTSASPAPSTSSSTNTTASKPPAKTHPSTSSKVKASTKTPAKAPSKSTKQPVTPAQQLQQQPSNSTSPTSPAAPAKLHPTLQSKLQSLLVKLMNNASAIAFLEPVDAVALNIPHYPLIIKNPMDLGTMDKKLRSGEYKTVKDFETDMRLIFTNCYTFNGFDHPVSQSAKVLEKIFNKEVPGLRKTEESLAQSNASNGSTHKAKSAGGSTKQSSSKADGPKAEVRKYKYVLDKISQHQSYFAFAAPVDPVLLQVPTYFDVIKHPMDFGTIRNKLKAGQYPDVDALLADVQQVFINCFTFNLPDDVVFEMGRSLETEFNKWCAVKGLKQVPISEAPPPPAQLPVPSSEPEMAPPTSANDLPGLSGHEMTMPYDQQQQQESMVPQHQPAYGLVDMPMMTGDKRNFDQFDQDNGQDFDYDMPDDFYSMKRHKLAE</sequence>
<feature type="region of interest" description="Disordered" evidence="11">
    <location>
        <begin position="1421"/>
        <end position="1529"/>
    </location>
</feature>
<dbReference type="GO" id="GO:0006367">
    <property type="term" value="P:transcription initiation at RNA polymerase II promoter"/>
    <property type="evidence" value="ECO:0007669"/>
    <property type="project" value="TreeGrafter"/>
</dbReference>
<feature type="domain" description="Bromo" evidence="12">
    <location>
        <begin position="1540"/>
        <end position="1612"/>
    </location>
</feature>
<dbReference type="PRINTS" id="PR00503">
    <property type="entry name" value="BROMODOMAIN"/>
</dbReference>
<feature type="domain" description="Bromo" evidence="12">
    <location>
        <begin position="1326"/>
        <end position="1398"/>
    </location>
</feature>
<evidence type="ECO:0000313" key="13">
    <source>
        <dbReference type="EMBL" id="CDS03989.1"/>
    </source>
</evidence>
<evidence type="ECO:0000256" key="9">
    <source>
        <dbReference type="ARBA" id="ARBA00076306"/>
    </source>
</evidence>
<dbReference type="GO" id="GO:0006325">
    <property type="term" value="P:chromatin organization"/>
    <property type="evidence" value="ECO:0007669"/>
    <property type="project" value="UniProtKB-ARBA"/>
</dbReference>
<feature type="domain" description="Bromo" evidence="12">
    <location>
        <begin position="2188"/>
        <end position="2260"/>
    </location>
</feature>
<name>A0A077WBH9_9FUNG</name>
<comment type="function">
    <text evidence="8">Functions as a component of the DNA-binding general transcription factor complex TFIID. Binding of TFIID to a promoter (with or without TATA element) is the initial step in pre-initiation complex (PIC) formation. TFIID plays a key role in the regulation of gene expression by RNA polymerase II through different activities such as transcription activator interaction, core promoter recognition and selectivity, TFIIA and TFIIB interaction, chromatin modification (histone acetylation by TAF1), facilitation of DNA opening and initiation of transcription.</text>
</comment>
<comment type="subcellular location">
    <subcellularLocation>
        <location evidence="1">Nucleus</location>
    </subcellularLocation>
</comment>
<evidence type="ECO:0000259" key="12">
    <source>
        <dbReference type="PROSITE" id="PS50014"/>
    </source>
</evidence>
<dbReference type="InterPro" id="IPR036427">
    <property type="entry name" value="Bromodomain-like_sf"/>
</dbReference>
<evidence type="ECO:0000256" key="10">
    <source>
        <dbReference type="PROSITE-ProRule" id="PRU00035"/>
    </source>
</evidence>
<dbReference type="PROSITE" id="PS50014">
    <property type="entry name" value="BROMODOMAIN_2"/>
    <property type="match status" value="6"/>
</dbReference>
<feature type="region of interest" description="Disordered" evidence="11">
    <location>
        <begin position="2139"/>
        <end position="2173"/>
    </location>
</feature>
<dbReference type="GO" id="GO:0003682">
    <property type="term" value="F:chromatin binding"/>
    <property type="evidence" value="ECO:0007669"/>
    <property type="project" value="TreeGrafter"/>
</dbReference>
<dbReference type="Pfam" id="PF00439">
    <property type="entry name" value="Bromodomain"/>
    <property type="match status" value="6"/>
</dbReference>
<proteinExistence type="inferred from homology"/>
<dbReference type="InterPro" id="IPR027268">
    <property type="entry name" value="Peptidase_M4/M1_CTD_sf"/>
</dbReference>
<feature type="region of interest" description="Disordered" evidence="11">
    <location>
        <begin position="2284"/>
        <end position="2319"/>
    </location>
</feature>
<evidence type="ECO:0000256" key="6">
    <source>
        <dbReference type="ARBA" id="ARBA00023163"/>
    </source>
</evidence>
<dbReference type="EMBL" id="LK023314">
    <property type="protein sequence ID" value="CDS03989.1"/>
    <property type="molecule type" value="Genomic_DNA"/>
</dbReference>
<feature type="region of interest" description="Disordered" evidence="11">
    <location>
        <begin position="2344"/>
        <end position="2370"/>
    </location>
</feature>
<feature type="compositionally biased region" description="Low complexity" evidence="11">
    <location>
        <begin position="1698"/>
        <end position="1716"/>
    </location>
</feature>
<evidence type="ECO:0000256" key="5">
    <source>
        <dbReference type="ARBA" id="ARBA00023117"/>
    </source>
</evidence>
<dbReference type="GO" id="GO:0000976">
    <property type="term" value="F:transcription cis-regulatory region binding"/>
    <property type="evidence" value="ECO:0007669"/>
    <property type="project" value="TreeGrafter"/>
</dbReference>
<accession>A0A077WBH9</accession>
<feature type="compositionally biased region" description="Polar residues" evidence="11">
    <location>
        <begin position="2160"/>
        <end position="2169"/>
    </location>
</feature>
<feature type="compositionally biased region" description="Polar residues" evidence="11">
    <location>
        <begin position="1645"/>
        <end position="1656"/>
    </location>
</feature>
<dbReference type="CDD" id="cd04369">
    <property type="entry name" value="Bromodomain"/>
    <property type="match status" value="2"/>
</dbReference>
<dbReference type="FunFam" id="1.10.390.10:FF:000011">
    <property type="entry name" value="Transcription initiation factor TFIID subunit"/>
    <property type="match status" value="1"/>
</dbReference>
<feature type="compositionally biased region" description="Basic and acidic residues" evidence="11">
    <location>
        <begin position="1421"/>
        <end position="1430"/>
    </location>
</feature>
<keyword evidence="4" id="KW-0805">Transcription regulation</keyword>
<feature type="region of interest" description="Disordered" evidence="11">
    <location>
        <begin position="1172"/>
        <end position="1310"/>
    </location>
</feature>
<dbReference type="Pfam" id="PF25316">
    <property type="entry name" value="TAF2_3rd"/>
    <property type="match status" value="1"/>
</dbReference>
<feature type="compositionally biased region" description="Basic and acidic residues" evidence="11">
    <location>
        <begin position="1200"/>
        <end position="1213"/>
    </location>
</feature>
<evidence type="ECO:0000256" key="7">
    <source>
        <dbReference type="ARBA" id="ARBA00023242"/>
    </source>
</evidence>
<evidence type="ECO:0000256" key="1">
    <source>
        <dbReference type="ARBA" id="ARBA00004123"/>
    </source>
</evidence>
<dbReference type="InterPro" id="IPR057991">
    <property type="entry name" value="TPR_TAF2_C"/>
</dbReference>
<dbReference type="InterPro" id="IPR018359">
    <property type="entry name" value="Bromodomain_CS"/>
</dbReference>
<comment type="similarity">
    <text evidence="2">Belongs to the TAF2 family.</text>
</comment>
<keyword evidence="7" id="KW-0539">Nucleus</keyword>
<feature type="region of interest" description="Disordered" evidence="11">
    <location>
        <begin position="1948"/>
        <end position="2030"/>
    </location>
</feature>
<feature type="domain" description="Bromo" evidence="12">
    <location>
        <begin position="1744"/>
        <end position="1816"/>
    </location>
</feature>
<organism evidence="13">
    <name type="scientific">Lichtheimia ramosa</name>
    <dbReference type="NCBI Taxonomy" id="688394"/>
    <lineage>
        <taxon>Eukaryota</taxon>
        <taxon>Fungi</taxon>
        <taxon>Fungi incertae sedis</taxon>
        <taxon>Mucoromycota</taxon>
        <taxon>Mucoromycotina</taxon>
        <taxon>Mucoromycetes</taxon>
        <taxon>Mucorales</taxon>
        <taxon>Lichtheimiaceae</taxon>
        <taxon>Lichtheimia</taxon>
    </lineage>
</organism>
<dbReference type="InterPro" id="IPR001487">
    <property type="entry name" value="Bromodomain"/>
</dbReference>
<reference evidence="13" key="1">
    <citation type="journal article" date="2014" name="Genome Announc.">
        <title>De novo whole-genome sequence and genome annotation of Lichtheimia ramosa.</title>
        <authorList>
            <person name="Linde J."/>
            <person name="Schwartze V."/>
            <person name="Binder U."/>
            <person name="Lass-Florl C."/>
            <person name="Voigt K."/>
            <person name="Horn F."/>
        </authorList>
    </citation>
    <scope>NUCLEOTIDE SEQUENCE</scope>
    <source>
        <strain evidence="13">JMRC FSU:6197</strain>
    </source>
</reference>
<evidence type="ECO:0000256" key="4">
    <source>
        <dbReference type="ARBA" id="ARBA00023015"/>
    </source>
</evidence>
<dbReference type="SUPFAM" id="SSF55486">
    <property type="entry name" value="Metalloproteases ('zincins'), catalytic domain"/>
    <property type="match status" value="1"/>
</dbReference>
<dbReference type="GO" id="GO:0016251">
    <property type="term" value="F:RNA polymerase II general transcription initiation factor activity"/>
    <property type="evidence" value="ECO:0007669"/>
    <property type="project" value="TreeGrafter"/>
</dbReference>
<feature type="compositionally biased region" description="Polar residues" evidence="11">
    <location>
        <begin position="1276"/>
        <end position="1287"/>
    </location>
</feature>
<dbReference type="Gene3D" id="1.20.920.10">
    <property type="entry name" value="Bromodomain-like"/>
    <property type="match status" value="6"/>
</dbReference>
<dbReference type="Pfam" id="PF25577">
    <property type="entry name" value="TPR_TAF2_C"/>
    <property type="match status" value="1"/>
</dbReference>
<gene>
    <name evidence="13" type="ORF">LRAMOSA06944</name>
</gene>
<feature type="compositionally biased region" description="Basic and acidic residues" evidence="11">
    <location>
        <begin position="1518"/>
        <end position="1529"/>
    </location>
</feature>
<feature type="compositionally biased region" description="Low complexity" evidence="11">
    <location>
        <begin position="1431"/>
        <end position="1462"/>
    </location>
</feature>
<dbReference type="SUPFAM" id="SSF47370">
    <property type="entry name" value="Bromodomain"/>
    <property type="match status" value="6"/>
</dbReference>
<feature type="compositionally biased region" description="Low complexity" evidence="11">
    <location>
        <begin position="1657"/>
        <end position="1690"/>
    </location>
</feature>
<dbReference type="SMART" id="SM00297">
    <property type="entry name" value="BROMO"/>
    <property type="match status" value="6"/>
</dbReference>